<dbReference type="InterPro" id="IPR002123">
    <property type="entry name" value="Plipid/glycerol_acylTrfase"/>
</dbReference>
<sequence length="240" mass="26652">MNKLRGLVFLVWMYGLILIIGLALLPVLILPMRWARSALDIWLALVFFGVRVILGIRLEFTGQENIPAGGVLIASKHQSMLDVLVPWRLFSFPALILKQELSWLPVFGWYVLKLKNVAIDRKAGAKALRKMLRQSAALAKQGRQILIFPEGTRVEPGQKVPYKSGVAALYLKMQVPCVPIALNTGLCWPAHGLDFKPGTVQVQILPAIAPGLDKKTFLAELETRIETATNQLIALKPTDK</sequence>
<reference evidence="5" key="1">
    <citation type="submission" date="2018-06" db="EMBL/GenBank/DDBJ databases">
        <authorList>
            <person name="Zhirakovskaya E."/>
        </authorList>
    </citation>
    <scope>NUCLEOTIDE SEQUENCE</scope>
</reference>
<evidence type="ECO:0000256" key="2">
    <source>
        <dbReference type="ARBA" id="ARBA00023315"/>
    </source>
</evidence>
<keyword evidence="1 5" id="KW-0808">Transferase</keyword>
<keyword evidence="3" id="KW-0472">Membrane</keyword>
<protein>
    <submittedName>
        <fullName evidence="5">Acyl-CoA:1-acyl-sn-glycerol-3-phosphate acyltransferase</fullName>
        <ecNumber evidence="5">2.3.1.51</ecNumber>
    </submittedName>
</protein>
<feature type="domain" description="Phospholipid/glycerol acyltransferase" evidence="4">
    <location>
        <begin position="71"/>
        <end position="185"/>
    </location>
</feature>
<dbReference type="EMBL" id="UOEE01000182">
    <property type="protein sequence ID" value="VAV94379.1"/>
    <property type="molecule type" value="Genomic_DNA"/>
</dbReference>
<dbReference type="AlphaFoldDB" id="A0A3B0RR83"/>
<dbReference type="Pfam" id="PF01553">
    <property type="entry name" value="Acyltransferase"/>
    <property type="match status" value="1"/>
</dbReference>
<dbReference type="GO" id="GO:0003841">
    <property type="term" value="F:1-acylglycerol-3-phosphate O-acyltransferase activity"/>
    <property type="evidence" value="ECO:0007669"/>
    <property type="project" value="UniProtKB-EC"/>
</dbReference>
<dbReference type="SMART" id="SM00563">
    <property type="entry name" value="PlsC"/>
    <property type="match status" value="1"/>
</dbReference>
<keyword evidence="3" id="KW-1133">Transmembrane helix</keyword>
<keyword evidence="3" id="KW-0812">Transmembrane</keyword>
<dbReference type="EC" id="2.3.1.51" evidence="5"/>
<gene>
    <name evidence="5" type="ORF">MNBD_ALPHA06-2271</name>
</gene>
<dbReference type="PANTHER" id="PTHR10434:SF40">
    <property type="entry name" value="1-ACYL-SN-GLYCEROL-3-PHOSPHATE ACYLTRANSFERASE"/>
    <property type="match status" value="1"/>
</dbReference>
<dbReference type="PANTHER" id="PTHR10434">
    <property type="entry name" value="1-ACYL-SN-GLYCEROL-3-PHOSPHATE ACYLTRANSFERASE"/>
    <property type="match status" value="1"/>
</dbReference>
<keyword evidence="2 5" id="KW-0012">Acyltransferase</keyword>
<evidence type="ECO:0000259" key="4">
    <source>
        <dbReference type="SMART" id="SM00563"/>
    </source>
</evidence>
<feature type="transmembrane region" description="Helical" evidence="3">
    <location>
        <begin position="41"/>
        <end position="58"/>
    </location>
</feature>
<dbReference type="SUPFAM" id="SSF69593">
    <property type="entry name" value="Glycerol-3-phosphate (1)-acyltransferase"/>
    <property type="match status" value="1"/>
</dbReference>
<dbReference type="CDD" id="cd07989">
    <property type="entry name" value="LPLAT_AGPAT-like"/>
    <property type="match status" value="1"/>
</dbReference>
<accession>A0A3B0RR83</accession>
<name>A0A3B0RR83_9ZZZZ</name>
<organism evidence="5">
    <name type="scientific">hydrothermal vent metagenome</name>
    <dbReference type="NCBI Taxonomy" id="652676"/>
    <lineage>
        <taxon>unclassified sequences</taxon>
        <taxon>metagenomes</taxon>
        <taxon>ecological metagenomes</taxon>
    </lineage>
</organism>
<proteinExistence type="predicted"/>
<feature type="transmembrane region" description="Helical" evidence="3">
    <location>
        <begin position="6"/>
        <end position="29"/>
    </location>
</feature>
<dbReference type="GO" id="GO:0006654">
    <property type="term" value="P:phosphatidic acid biosynthetic process"/>
    <property type="evidence" value="ECO:0007669"/>
    <property type="project" value="TreeGrafter"/>
</dbReference>
<evidence type="ECO:0000313" key="5">
    <source>
        <dbReference type="EMBL" id="VAV94379.1"/>
    </source>
</evidence>
<evidence type="ECO:0000256" key="3">
    <source>
        <dbReference type="SAM" id="Phobius"/>
    </source>
</evidence>
<evidence type="ECO:0000256" key="1">
    <source>
        <dbReference type="ARBA" id="ARBA00022679"/>
    </source>
</evidence>